<sequence>MKSLPECVRLRESARQLENSLLLQNIKYRLGGLFILAVGAAIGWYFLYEPLQAAKAGAPEVRYSLKAFFMVPFCMVFGLAFAVFGTSLDYRDAERNTLKPLGWALFAVVVIVTAAGFWWFKEQFAALGYVDA</sequence>
<feature type="transmembrane region" description="Helical" evidence="1">
    <location>
        <begin position="67"/>
        <end position="88"/>
    </location>
</feature>
<keyword evidence="1" id="KW-1133">Transmembrane helix</keyword>
<organism evidence="2 3">
    <name type="scientific">Rhizobium herbae</name>
    <dbReference type="NCBI Taxonomy" id="508661"/>
    <lineage>
        <taxon>Bacteria</taxon>
        <taxon>Pseudomonadati</taxon>
        <taxon>Pseudomonadota</taxon>
        <taxon>Alphaproteobacteria</taxon>
        <taxon>Hyphomicrobiales</taxon>
        <taxon>Rhizobiaceae</taxon>
        <taxon>Rhizobium/Agrobacterium group</taxon>
        <taxon>Rhizobium</taxon>
    </lineage>
</organism>
<feature type="transmembrane region" description="Helical" evidence="1">
    <location>
        <begin position="100"/>
        <end position="120"/>
    </location>
</feature>
<comment type="caution">
    <text evidence="2">The sequence shown here is derived from an EMBL/GenBank/DDBJ whole genome shotgun (WGS) entry which is preliminary data.</text>
</comment>
<protein>
    <submittedName>
        <fullName evidence="2">Uncharacterized protein</fullName>
    </submittedName>
</protein>
<dbReference type="EMBL" id="JAGGJV010000005">
    <property type="protein sequence ID" value="MBP1859704.1"/>
    <property type="molecule type" value="Genomic_DNA"/>
</dbReference>
<gene>
    <name evidence="2" type="ORF">J2Z75_003221</name>
</gene>
<feature type="transmembrane region" description="Helical" evidence="1">
    <location>
        <begin position="30"/>
        <end position="47"/>
    </location>
</feature>
<accession>A0ABS4EP28</accession>
<dbReference type="Proteomes" id="UP000823786">
    <property type="component" value="Unassembled WGS sequence"/>
</dbReference>
<keyword evidence="1" id="KW-0472">Membrane</keyword>
<keyword evidence="3" id="KW-1185">Reference proteome</keyword>
<name>A0ABS4EP28_9HYPH</name>
<proteinExistence type="predicted"/>
<keyword evidence="1" id="KW-0812">Transmembrane</keyword>
<evidence type="ECO:0000313" key="3">
    <source>
        <dbReference type="Proteomes" id="UP000823786"/>
    </source>
</evidence>
<evidence type="ECO:0000313" key="2">
    <source>
        <dbReference type="EMBL" id="MBP1859704.1"/>
    </source>
</evidence>
<evidence type="ECO:0000256" key="1">
    <source>
        <dbReference type="SAM" id="Phobius"/>
    </source>
</evidence>
<reference evidence="2 3" key="1">
    <citation type="submission" date="2021-03" db="EMBL/GenBank/DDBJ databases">
        <title>Genomic Encyclopedia of Type Strains, Phase IV (KMG-IV): sequencing the most valuable type-strain genomes for metagenomic binning, comparative biology and taxonomic classification.</title>
        <authorList>
            <person name="Goeker M."/>
        </authorList>
    </citation>
    <scope>NUCLEOTIDE SEQUENCE [LARGE SCALE GENOMIC DNA]</scope>
    <source>
        <strain evidence="2 3">DSM 26427</strain>
    </source>
</reference>